<dbReference type="InterPro" id="IPR001408">
    <property type="entry name" value="Gprotein_alpha_I"/>
</dbReference>
<dbReference type="FunFam" id="3.40.50.300:FF:002307">
    <property type="entry name" value="Guanine nucleotide-binding protein G(k) subunit alpha"/>
    <property type="match status" value="1"/>
</dbReference>
<dbReference type="AlphaFoldDB" id="A0A553PQA1"/>
<dbReference type="PROSITE" id="PS51882">
    <property type="entry name" value="G_ALPHA"/>
    <property type="match status" value="1"/>
</dbReference>
<dbReference type="Proteomes" id="UP000318571">
    <property type="component" value="Chromosome 6"/>
</dbReference>
<dbReference type="GO" id="GO:0046872">
    <property type="term" value="F:metal ion binding"/>
    <property type="evidence" value="ECO:0007669"/>
    <property type="project" value="UniProtKB-KW"/>
</dbReference>
<keyword evidence="1" id="KW-0519">Myristate</keyword>
<organism evidence="11 12">
    <name type="scientific">Tigriopus californicus</name>
    <name type="common">Marine copepod</name>
    <dbReference type="NCBI Taxonomy" id="6832"/>
    <lineage>
        <taxon>Eukaryota</taxon>
        <taxon>Metazoa</taxon>
        <taxon>Ecdysozoa</taxon>
        <taxon>Arthropoda</taxon>
        <taxon>Crustacea</taxon>
        <taxon>Multicrustacea</taxon>
        <taxon>Hexanauplia</taxon>
        <taxon>Copepoda</taxon>
        <taxon>Harpacticoida</taxon>
        <taxon>Harpacticidae</taxon>
        <taxon>Tigriopus</taxon>
    </lineage>
</organism>
<feature type="binding site" evidence="10">
    <location>
        <position position="58"/>
    </location>
    <ligand>
        <name>Mg(2+)</name>
        <dbReference type="ChEBI" id="CHEBI:18420"/>
    </ligand>
</feature>
<dbReference type="InterPro" id="IPR027417">
    <property type="entry name" value="P-loop_NTPase"/>
</dbReference>
<feature type="non-terminal residue" evidence="11">
    <location>
        <position position="368"/>
    </location>
</feature>
<feature type="binding site" evidence="9">
    <location>
        <begin position="216"/>
        <end position="220"/>
    </location>
    <ligand>
        <name>GTP</name>
        <dbReference type="ChEBI" id="CHEBI:37565"/>
    </ligand>
</feature>
<keyword evidence="6" id="KW-0564">Palmitate</keyword>
<comment type="caution">
    <text evidence="11">The sequence shown here is derived from an EMBL/GenBank/DDBJ whole genome shotgun (WGS) entry which is preliminary data.</text>
</comment>
<dbReference type="Pfam" id="PF00503">
    <property type="entry name" value="G-alpha"/>
    <property type="match status" value="1"/>
</dbReference>
<feature type="binding site" evidence="10">
    <location>
        <position position="197"/>
    </location>
    <ligand>
        <name>Mg(2+)</name>
        <dbReference type="ChEBI" id="CHEBI:18420"/>
    </ligand>
</feature>
<evidence type="ECO:0000256" key="6">
    <source>
        <dbReference type="ARBA" id="ARBA00023139"/>
    </source>
</evidence>
<feature type="binding site" evidence="9">
    <location>
        <begin position="54"/>
        <end position="59"/>
    </location>
    <ligand>
        <name>GTP</name>
        <dbReference type="ChEBI" id="CHEBI:37565"/>
    </ligand>
</feature>
<dbReference type="Gene3D" id="3.40.50.300">
    <property type="entry name" value="P-loop containing nucleotide triphosphate hydrolases"/>
    <property type="match status" value="1"/>
</dbReference>
<gene>
    <name evidence="11" type="ORF">TCAL_05122</name>
</gene>
<dbReference type="InterPro" id="IPR001019">
    <property type="entry name" value="Gprotein_alpha_su"/>
</dbReference>
<dbReference type="OrthoDB" id="5817230at2759"/>
<dbReference type="GO" id="GO:0005737">
    <property type="term" value="C:cytoplasm"/>
    <property type="evidence" value="ECO:0007669"/>
    <property type="project" value="TreeGrafter"/>
</dbReference>
<evidence type="ECO:0000256" key="2">
    <source>
        <dbReference type="ARBA" id="ARBA00022723"/>
    </source>
</evidence>
<feature type="binding site" evidence="9">
    <location>
        <begin position="285"/>
        <end position="288"/>
    </location>
    <ligand>
        <name>GTP</name>
        <dbReference type="ChEBI" id="CHEBI:37565"/>
    </ligand>
</feature>
<feature type="binding site" evidence="9">
    <location>
        <begin position="166"/>
        <end position="167"/>
    </location>
    <ligand>
        <name>GTP</name>
        <dbReference type="ChEBI" id="CHEBI:37565"/>
    </ligand>
</feature>
<dbReference type="GO" id="GO:0001664">
    <property type="term" value="F:G protein-coupled receptor binding"/>
    <property type="evidence" value="ECO:0007669"/>
    <property type="project" value="TreeGrafter"/>
</dbReference>
<evidence type="ECO:0000256" key="8">
    <source>
        <dbReference type="ARBA" id="ARBA00023288"/>
    </source>
</evidence>
<keyword evidence="8" id="KW-0449">Lipoprotein</keyword>
<dbReference type="STRING" id="6832.A0A553PQA1"/>
<dbReference type="CDD" id="cd00066">
    <property type="entry name" value="G-alpha"/>
    <property type="match status" value="1"/>
</dbReference>
<evidence type="ECO:0000256" key="5">
    <source>
        <dbReference type="ARBA" id="ARBA00023134"/>
    </source>
</evidence>
<dbReference type="SUPFAM" id="SSF47895">
    <property type="entry name" value="Transducin (alpha subunit), insertion domain"/>
    <property type="match status" value="1"/>
</dbReference>
<dbReference type="GO" id="GO:0003924">
    <property type="term" value="F:GTPase activity"/>
    <property type="evidence" value="ECO:0007669"/>
    <property type="project" value="InterPro"/>
</dbReference>
<evidence type="ECO:0000256" key="3">
    <source>
        <dbReference type="ARBA" id="ARBA00022741"/>
    </source>
</evidence>
<dbReference type="InterPro" id="IPR011025">
    <property type="entry name" value="GproteinA_insert"/>
</dbReference>
<reference evidence="11 12" key="1">
    <citation type="journal article" date="2018" name="Nat. Ecol. Evol.">
        <title>Genomic signatures of mitonuclear coevolution across populations of Tigriopus californicus.</title>
        <authorList>
            <person name="Barreto F.S."/>
            <person name="Watson E.T."/>
            <person name="Lima T.G."/>
            <person name="Willett C.S."/>
            <person name="Edmands S."/>
            <person name="Li W."/>
            <person name="Burton R.S."/>
        </authorList>
    </citation>
    <scope>NUCLEOTIDE SEQUENCE [LARGE SCALE GENOMIC DNA]</scope>
    <source>
        <strain evidence="11 12">San Diego</strain>
    </source>
</reference>
<dbReference type="GO" id="GO:0031683">
    <property type="term" value="F:G-protein beta/gamma-subunit complex binding"/>
    <property type="evidence" value="ECO:0007669"/>
    <property type="project" value="InterPro"/>
</dbReference>
<dbReference type="EMBL" id="VCGU01000002">
    <property type="protein sequence ID" value="TRY79862.1"/>
    <property type="molecule type" value="Genomic_DNA"/>
</dbReference>
<evidence type="ECO:0000256" key="10">
    <source>
        <dbReference type="PIRSR" id="PIRSR601019-2"/>
    </source>
</evidence>
<dbReference type="GO" id="GO:0007010">
    <property type="term" value="P:cytoskeleton organization"/>
    <property type="evidence" value="ECO:0007669"/>
    <property type="project" value="UniProtKB-ARBA"/>
</dbReference>
<keyword evidence="7" id="KW-0807">Transducer</keyword>
<dbReference type="PANTHER" id="PTHR10218:SF247">
    <property type="entry name" value="GUANINE NUCLEOTIDE-BINDING PROTEIN ALPHA-6 SUBUNIT"/>
    <property type="match status" value="1"/>
</dbReference>
<protein>
    <submittedName>
        <fullName evidence="11">Uncharacterized protein</fullName>
    </submittedName>
</protein>
<evidence type="ECO:0000256" key="9">
    <source>
        <dbReference type="PIRSR" id="PIRSR601019-1"/>
    </source>
</evidence>
<evidence type="ECO:0000313" key="11">
    <source>
        <dbReference type="EMBL" id="TRY79862.1"/>
    </source>
</evidence>
<evidence type="ECO:0000256" key="4">
    <source>
        <dbReference type="ARBA" id="ARBA00022842"/>
    </source>
</evidence>
<evidence type="ECO:0000313" key="12">
    <source>
        <dbReference type="Proteomes" id="UP000318571"/>
    </source>
</evidence>
<keyword evidence="3 9" id="KW-0547">Nucleotide-binding</keyword>
<feature type="binding site" evidence="9">
    <location>
        <position position="340"/>
    </location>
    <ligand>
        <name>GTP</name>
        <dbReference type="ChEBI" id="CHEBI:37565"/>
    </ligand>
</feature>
<dbReference type="GO" id="GO:0007188">
    <property type="term" value="P:adenylate cyclase-modulating G protein-coupled receptor signaling pathway"/>
    <property type="evidence" value="ECO:0007669"/>
    <property type="project" value="InterPro"/>
</dbReference>
<keyword evidence="12" id="KW-1185">Reference proteome</keyword>
<name>A0A553PQA1_TIGCA</name>
<evidence type="ECO:0000256" key="7">
    <source>
        <dbReference type="ARBA" id="ARBA00023224"/>
    </source>
</evidence>
<dbReference type="GO" id="GO:0005525">
    <property type="term" value="F:GTP binding"/>
    <property type="evidence" value="ECO:0007669"/>
    <property type="project" value="UniProtKB-KW"/>
</dbReference>
<sequence>MGCRPSHHHVPLIIQERYGAYKDRLQSKRIDRALYKIGQEDARKLKLLLLGAGECGKSTLLKQVRILHKHGYSTHERFEFAYTIRMSLAKNLLTMIDAMSRVNMPITEKSARASDLIHVKTFEDVISLEDMNEYALIKLGGAMTRLWNDKGVSAAFAKSHIFGVSDSIGYLMDRLPAIFNPNYVPTDQDIIHCRVQTTGVVSIEFNYSGLTFEIFDVGGQRSERKKWIHCFENVYAVLFVAALSDYDLAMNEDPDKNRMDDSLGLFDQICNNRWFEECSLILFLNKKDVFREKIRRVPISRCFPEYKGKPNYEESSNFIRQQFEGQNKSKKDIFSHFTCATDSQSVKFIFDAVMTNLIMSNLKNVGLQ</sequence>
<proteinExistence type="predicted"/>
<keyword evidence="2 10" id="KW-0479">Metal-binding</keyword>
<dbReference type="FunFam" id="3.40.50.300:FF:000692">
    <property type="entry name" value="Guanine nucleotide-binding protein subunit alpha"/>
    <property type="match status" value="1"/>
</dbReference>
<dbReference type="PANTHER" id="PTHR10218">
    <property type="entry name" value="GTP-BINDING PROTEIN ALPHA SUBUNIT"/>
    <property type="match status" value="1"/>
</dbReference>
<evidence type="ECO:0000256" key="1">
    <source>
        <dbReference type="ARBA" id="ARBA00022707"/>
    </source>
</evidence>
<keyword evidence="5 9" id="KW-0342">GTP-binding</keyword>
<dbReference type="GO" id="GO:0005834">
    <property type="term" value="C:heterotrimeric G-protein complex"/>
    <property type="evidence" value="ECO:0007669"/>
    <property type="project" value="TreeGrafter"/>
</dbReference>
<dbReference type="PRINTS" id="PR00441">
    <property type="entry name" value="GPROTEINAI"/>
</dbReference>
<dbReference type="SUPFAM" id="SSF52540">
    <property type="entry name" value="P-loop containing nucleoside triphosphate hydrolases"/>
    <property type="match status" value="1"/>
</dbReference>
<dbReference type="SMART" id="SM00275">
    <property type="entry name" value="G_alpha"/>
    <property type="match status" value="1"/>
</dbReference>
<keyword evidence="4 10" id="KW-0460">Magnesium</keyword>
<dbReference type="PRINTS" id="PR00318">
    <property type="entry name" value="GPROTEINA"/>
</dbReference>
<dbReference type="Gene3D" id="1.10.400.10">
    <property type="entry name" value="GI Alpha 1, domain 2-like"/>
    <property type="match status" value="1"/>
</dbReference>
<accession>A0A553PQA1</accession>